<keyword evidence="3" id="KW-1185">Reference proteome</keyword>
<accession>A0ABQ5DHM0</accession>
<evidence type="ECO:0000313" key="3">
    <source>
        <dbReference type="Proteomes" id="UP001151760"/>
    </source>
</evidence>
<sequence length="89" mass="10189">VDTIAADLKDQKVTVVVDMDAVALVKKMVKVVGIVDRVGWSNGTTRTSTWKKKKKKDNKYEEKENRQEEKGEEIDDEECIGMINFIKLM</sequence>
<comment type="caution">
    <text evidence="2">The sequence shown here is derived from an EMBL/GenBank/DDBJ whole genome shotgun (WGS) entry which is preliminary data.</text>
</comment>
<proteinExistence type="predicted"/>
<gene>
    <name evidence="2" type="ORF">Tco_0938586</name>
</gene>
<evidence type="ECO:0000256" key="1">
    <source>
        <dbReference type="SAM" id="MobiDB-lite"/>
    </source>
</evidence>
<reference evidence="2" key="2">
    <citation type="submission" date="2022-01" db="EMBL/GenBank/DDBJ databases">
        <authorList>
            <person name="Yamashiro T."/>
            <person name="Shiraishi A."/>
            <person name="Satake H."/>
            <person name="Nakayama K."/>
        </authorList>
    </citation>
    <scope>NUCLEOTIDE SEQUENCE</scope>
</reference>
<reference evidence="2" key="1">
    <citation type="journal article" date="2022" name="Int. J. Mol. Sci.">
        <title>Draft Genome of Tanacetum Coccineum: Genomic Comparison of Closely Related Tanacetum-Family Plants.</title>
        <authorList>
            <person name="Yamashiro T."/>
            <person name="Shiraishi A."/>
            <person name="Nakayama K."/>
            <person name="Satake H."/>
        </authorList>
    </citation>
    <scope>NUCLEOTIDE SEQUENCE</scope>
</reference>
<organism evidence="2 3">
    <name type="scientific">Tanacetum coccineum</name>
    <dbReference type="NCBI Taxonomy" id="301880"/>
    <lineage>
        <taxon>Eukaryota</taxon>
        <taxon>Viridiplantae</taxon>
        <taxon>Streptophyta</taxon>
        <taxon>Embryophyta</taxon>
        <taxon>Tracheophyta</taxon>
        <taxon>Spermatophyta</taxon>
        <taxon>Magnoliopsida</taxon>
        <taxon>eudicotyledons</taxon>
        <taxon>Gunneridae</taxon>
        <taxon>Pentapetalae</taxon>
        <taxon>asterids</taxon>
        <taxon>campanulids</taxon>
        <taxon>Asterales</taxon>
        <taxon>Asteraceae</taxon>
        <taxon>Asteroideae</taxon>
        <taxon>Anthemideae</taxon>
        <taxon>Anthemidinae</taxon>
        <taxon>Tanacetum</taxon>
    </lineage>
</organism>
<name>A0ABQ5DHM0_9ASTR</name>
<feature type="compositionally biased region" description="Basic and acidic residues" evidence="1">
    <location>
        <begin position="58"/>
        <end position="69"/>
    </location>
</feature>
<dbReference type="Proteomes" id="UP001151760">
    <property type="component" value="Unassembled WGS sequence"/>
</dbReference>
<evidence type="ECO:0008006" key="4">
    <source>
        <dbReference type="Google" id="ProtNLM"/>
    </source>
</evidence>
<feature type="non-terminal residue" evidence="2">
    <location>
        <position position="1"/>
    </location>
</feature>
<evidence type="ECO:0000313" key="2">
    <source>
        <dbReference type="EMBL" id="GJT38721.1"/>
    </source>
</evidence>
<feature type="region of interest" description="Disordered" evidence="1">
    <location>
        <begin position="40"/>
        <end position="73"/>
    </location>
</feature>
<protein>
    <recommendedName>
        <fullName evidence="4">HMA domain-containing protein</fullName>
    </recommendedName>
</protein>
<dbReference type="EMBL" id="BQNB010015326">
    <property type="protein sequence ID" value="GJT38721.1"/>
    <property type="molecule type" value="Genomic_DNA"/>
</dbReference>